<dbReference type="CDD" id="cd18785">
    <property type="entry name" value="SF2_C"/>
    <property type="match status" value="1"/>
</dbReference>
<dbReference type="Pfam" id="PF00271">
    <property type="entry name" value="Helicase_C"/>
    <property type="match status" value="1"/>
</dbReference>
<feature type="compositionally biased region" description="Basic and acidic residues" evidence="8">
    <location>
        <begin position="633"/>
        <end position="653"/>
    </location>
</feature>
<dbReference type="Pfam" id="PF00270">
    <property type="entry name" value="DEAD"/>
    <property type="match status" value="1"/>
</dbReference>
<protein>
    <recommendedName>
        <fullName evidence="7">DNA 3'-5' helicase</fullName>
        <ecNumber evidence="7">5.6.2.4</ecNumber>
    </recommendedName>
</protein>
<dbReference type="PANTHER" id="PTHR13710">
    <property type="entry name" value="DNA HELICASE RECQ FAMILY MEMBER"/>
    <property type="match status" value="1"/>
</dbReference>
<evidence type="ECO:0000313" key="11">
    <source>
        <dbReference type="EMBL" id="PPR02519.1"/>
    </source>
</evidence>
<keyword evidence="4" id="KW-0238">DNA-binding</keyword>
<keyword evidence="3" id="KW-0067">ATP-binding</keyword>
<evidence type="ECO:0000256" key="8">
    <source>
        <dbReference type="SAM" id="MobiDB-lite"/>
    </source>
</evidence>
<dbReference type="InterPro" id="IPR011545">
    <property type="entry name" value="DEAD/DEAH_box_helicase_dom"/>
</dbReference>
<evidence type="ECO:0000259" key="9">
    <source>
        <dbReference type="PROSITE" id="PS51192"/>
    </source>
</evidence>
<dbReference type="Proteomes" id="UP000284706">
    <property type="component" value="Unassembled WGS sequence"/>
</dbReference>
<dbReference type="PANTHER" id="PTHR13710:SF105">
    <property type="entry name" value="ATP-DEPENDENT DNA HELICASE Q1"/>
    <property type="match status" value="1"/>
</dbReference>
<dbReference type="OrthoDB" id="3269685at2759"/>
<dbReference type="EC" id="5.6.2.4" evidence="7"/>
<feature type="region of interest" description="Disordered" evidence="8">
    <location>
        <begin position="617"/>
        <end position="676"/>
    </location>
</feature>
<dbReference type="Gene3D" id="3.40.50.300">
    <property type="entry name" value="P-loop containing nucleotide triphosphate hydrolases"/>
    <property type="match status" value="2"/>
</dbReference>
<dbReference type="GO" id="GO:0003677">
    <property type="term" value="F:DNA binding"/>
    <property type="evidence" value="ECO:0007669"/>
    <property type="project" value="UniProtKB-KW"/>
</dbReference>
<dbReference type="EMBL" id="NHYE01000844">
    <property type="protein sequence ID" value="PPR02519.1"/>
    <property type="molecule type" value="Genomic_DNA"/>
</dbReference>
<evidence type="ECO:0000313" key="12">
    <source>
        <dbReference type="Proteomes" id="UP000284706"/>
    </source>
</evidence>
<dbReference type="STRING" id="231916.A0A409YHL9"/>
<evidence type="ECO:0000256" key="7">
    <source>
        <dbReference type="ARBA" id="ARBA00034808"/>
    </source>
</evidence>
<dbReference type="GO" id="GO:0000724">
    <property type="term" value="P:double-strand break repair via homologous recombination"/>
    <property type="evidence" value="ECO:0007669"/>
    <property type="project" value="TreeGrafter"/>
</dbReference>
<keyword evidence="5" id="KW-0413">Isomerase</keyword>
<name>A0A409YHL9_9AGAR</name>
<evidence type="ECO:0000256" key="1">
    <source>
        <dbReference type="ARBA" id="ARBA00005446"/>
    </source>
</evidence>
<reference evidence="11 12" key="1">
    <citation type="journal article" date="2018" name="Evol. Lett.">
        <title>Horizontal gene cluster transfer increased hallucinogenic mushroom diversity.</title>
        <authorList>
            <person name="Reynolds H.T."/>
            <person name="Vijayakumar V."/>
            <person name="Gluck-Thaler E."/>
            <person name="Korotkin H.B."/>
            <person name="Matheny P.B."/>
            <person name="Slot J.C."/>
        </authorList>
    </citation>
    <scope>NUCLEOTIDE SEQUENCE [LARGE SCALE GENOMIC DNA]</scope>
    <source>
        <strain evidence="11 12">SRW20</strain>
    </source>
</reference>
<proteinExistence type="inferred from homology"/>
<dbReference type="GO" id="GO:0005524">
    <property type="term" value="F:ATP binding"/>
    <property type="evidence" value="ECO:0007669"/>
    <property type="project" value="UniProtKB-KW"/>
</dbReference>
<gene>
    <name evidence="11" type="ORF">CVT26_012003</name>
</gene>
<evidence type="ECO:0000256" key="4">
    <source>
        <dbReference type="ARBA" id="ARBA00023125"/>
    </source>
</evidence>
<dbReference type="GO" id="GO:0043138">
    <property type="term" value="F:3'-5' DNA helicase activity"/>
    <property type="evidence" value="ECO:0007669"/>
    <property type="project" value="UniProtKB-EC"/>
</dbReference>
<dbReference type="AlphaFoldDB" id="A0A409YHL9"/>
<evidence type="ECO:0000259" key="10">
    <source>
        <dbReference type="PROSITE" id="PS51194"/>
    </source>
</evidence>
<organism evidence="11 12">
    <name type="scientific">Gymnopilus dilepis</name>
    <dbReference type="NCBI Taxonomy" id="231916"/>
    <lineage>
        <taxon>Eukaryota</taxon>
        <taxon>Fungi</taxon>
        <taxon>Dikarya</taxon>
        <taxon>Basidiomycota</taxon>
        <taxon>Agaricomycotina</taxon>
        <taxon>Agaricomycetes</taxon>
        <taxon>Agaricomycetidae</taxon>
        <taxon>Agaricales</taxon>
        <taxon>Agaricineae</taxon>
        <taxon>Hymenogastraceae</taxon>
        <taxon>Gymnopilus</taxon>
    </lineage>
</organism>
<dbReference type="GO" id="GO:0009378">
    <property type="term" value="F:four-way junction helicase activity"/>
    <property type="evidence" value="ECO:0007669"/>
    <property type="project" value="TreeGrafter"/>
</dbReference>
<dbReference type="SMART" id="SM00487">
    <property type="entry name" value="DEXDc"/>
    <property type="match status" value="1"/>
</dbReference>
<feature type="domain" description="Helicase C-terminal" evidence="10">
    <location>
        <begin position="274"/>
        <end position="447"/>
    </location>
</feature>
<keyword evidence="2" id="KW-0547">Nucleotide-binding</keyword>
<keyword evidence="12" id="KW-1185">Reference proteome</keyword>
<comment type="similarity">
    <text evidence="1">Belongs to the helicase family. RecQ subfamily.</text>
</comment>
<comment type="caution">
    <text evidence="11">The sequence shown here is derived from an EMBL/GenBank/DDBJ whole genome shotgun (WGS) entry which is preliminary data.</text>
</comment>
<evidence type="ECO:0000256" key="5">
    <source>
        <dbReference type="ARBA" id="ARBA00023235"/>
    </source>
</evidence>
<dbReference type="GO" id="GO:0005694">
    <property type="term" value="C:chromosome"/>
    <property type="evidence" value="ECO:0007669"/>
    <property type="project" value="TreeGrafter"/>
</dbReference>
<evidence type="ECO:0000256" key="2">
    <source>
        <dbReference type="ARBA" id="ARBA00022741"/>
    </source>
</evidence>
<dbReference type="GO" id="GO:0005737">
    <property type="term" value="C:cytoplasm"/>
    <property type="evidence" value="ECO:0007669"/>
    <property type="project" value="TreeGrafter"/>
</dbReference>
<dbReference type="InterPro" id="IPR027417">
    <property type="entry name" value="P-loop_NTPase"/>
</dbReference>
<dbReference type="PROSITE" id="PS51194">
    <property type="entry name" value="HELICASE_CTER"/>
    <property type="match status" value="1"/>
</dbReference>
<dbReference type="PROSITE" id="PS51192">
    <property type="entry name" value="HELICASE_ATP_BIND_1"/>
    <property type="match status" value="1"/>
</dbReference>
<comment type="catalytic activity">
    <reaction evidence="6">
        <text>Couples ATP hydrolysis with the unwinding of duplex DNA by translocating in the 3'-5' direction.</text>
        <dbReference type="EC" id="5.6.2.4"/>
    </reaction>
</comment>
<sequence length="676" mass="76206">MSLILNPPNSPFTSYSTPAGHSLIKKILSEHDPPIIPHDYQTEGICKALDGTDLLATMATGAGKTGLFSFLMLVVNALSQDPGLAPGAAKFPKNPCMLSISPTKALEEDMAQKMHKFGLRPLVINADTAAQAREDKRDLWKIAQSFPDVLILSPEELSSRQFGHLLDEKVFFDRLCFLGIDEIHLLHWWGNSFREAFKQIGLLRARLPTRGGKPITLLGITATLRVGPTLNAIYKNLGLKAGQFHLIRRSNMRHDIQIIFREMKSGLGSTSFPELDWVLEEKEQTVIFCKTISLGFRVSVYLWLRSKRLGLANLDKRIRLYNSLNWNSFNKETMEFLNNNTHVSITIATDVLSVGWDSQYTRNAIVFGEPADVDEFVQKIGRIGRNRRLVQNPRAFLYYTRSALQTAQRVFDNYTLSNGVDQVLPSHLANAPNSAIETMDISMARLLLAECRPRELDLLYNNPVEDEECTCHLCRNNPPARRPEKCTCNGPNCQPETLPTDFQFVMFEGDNLGSQTSAQKTRTRRGEAITKDMRTLGMQVLQEFRQELFMQADDEAYGFLPPQAFLPNDIIQALVDKIYSIRTVDDITSLISPDSPLKPHTPALLERCLQLRTEFDKQRDEMKAKKSAPTSEPTHDEQSSELAHVSDLERDNPEEIEVSQTSGPGLKKLKINFSSE</sequence>
<feature type="domain" description="Helicase ATP-binding" evidence="9">
    <location>
        <begin position="45"/>
        <end position="224"/>
    </location>
</feature>
<dbReference type="SUPFAM" id="SSF52540">
    <property type="entry name" value="P-loop containing nucleoside triphosphate hydrolases"/>
    <property type="match status" value="1"/>
</dbReference>
<evidence type="ECO:0000256" key="6">
    <source>
        <dbReference type="ARBA" id="ARBA00034617"/>
    </source>
</evidence>
<evidence type="ECO:0000256" key="3">
    <source>
        <dbReference type="ARBA" id="ARBA00022840"/>
    </source>
</evidence>
<dbReference type="InterPro" id="IPR014001">
    <property type="entry name" value="Helicase_ATP-bd"/>
</dbReference>
<dbReference type="InterPro" id="IPR001650">
    <property type="entry name" value="Helicase_C-like"/>
</dbReference>
<accession>A0A409YHL9</accession>
<dbReference type="InParanoid" id="A0A409YHL9"/>